<evidence type="ECO:0000313" key="2">
    <source>
        <dbReference type="Proteomes" id="UP001355056"/>
    </source>
</evidence>
<name>A0ABU7YY26_9GAMM</name>
<dbReference type="EMBL" id="JAXGFP010000003">
    <property type="protein sequence ID" value="MEG3183863.1"/>
    <property type="molecule type" value="Genomic_DNA"/>
</dbReference>
<proteinExistence type="predicted"/>
<keyword evidence="2" id="KW-1185">Reference proteome</keyword>
<accession>A0ABU7YY26</accession>
<evidence type="ECO:0000313" key="1">
    <source>
        <dbReference type="EMBL" id="MEG3183863.1"/>
    </source>
</evidence>
<dbReference type="RefSeq" id="WP_332616231.1">
    <property type="nucleotide sequence ID" value="NZ_JAXGFP010000003.1"/>
</dbReference>
<sequence length="75" mass="8132">MTDSKIPQDVLDSLEDSYTVRYSDGNGDIYNNPVQTYLLRRADREIWVHLATDSASGGWIIAETTGDPSTGPGAG</sequence>
<comment type="caution">
    <text evidence="1">The sequence shown here is derived from an EMBL/GenBank/DDBJ whole genome shotgun (WGS) entry which is preliminary data.</text>
</comment>
<dbReference type="Proteomes" id="UP001355056">
    <property type="component" value="Unassembled WGS sequence"/>
</dbReference>
<gene>
    <name evidence="1" type="ORF">SNE34_07555</name>
</gene>
<protein>
    <submittedName>
        <fullName evidence="1">Uncharacterized protein</fullName>
    </submittedName>
</protein>
<reference evidence="1 2" key="1">
    <citation type="journal article" date="2016" name="Int. J. Syst. Evol. Microbiol.">
        <title>Lysobacter erysipheiresistens sp. nov., an antagonist of powdery mildew, isolated from tobacco-cultivated soil.</title>
        <authorList>
            <person name="Xie B."/>
            <person name="Li T."/>
            <person name="Lin X."/>
            <person name="Wang C.J."/>
            <person name="Chen Y.J."/>
            <person name="Liu W.J."/>
            <person name="Zhao Z.W."/>
        </authorList>
    </citation>
    <scope>NUCLEOTIDE SEQUENCE [LARGE SCALE GENOMIC DNA]</scope>
    <source>
        <strain evidence="1 2">RS-LYSO-3</strain>
    </source>
</reference>
<organism evidence="1 2">
    <name type="scientific">Novilysobacter erysipheiresistens</name>
    <dbReference type="NCBI Taxonomy" id="1749332"/>
    <lineage>
        <taxon>Bacteria</taxon>
        <taxon>Pseudomonadati</taxon>
        <taxon>Pseudomonadota</taxon>
        <taxon>Gammaproteobacteria</taxon>
        <taxon>Lysobacterales</taxon>
        <taxon>Lysobacteraceae</taxon>
        <taxon>Novilysobacter</taxon>
    </lineage>
</organism>